<dbReference type="RefSeq" id="WP_371755146.1">
    <property type="nucleotide sequence ID" value="NZ_JAYJLD010000026.1"/>
</dbReference>
<dbReference type="Proteomes" id="UP001310386">
    <property type="component" value="Unassembled WGS sequence"/>
</dbReference>
<evidence type="ECO:0000313" key="1">
    <source>
        <dbReference type="EMBL" id="MEB3103020.1"/>
    </source>
</evidence>
<dbReference type="EMBL" id="JAYJLD010000026">
    <property type="protein sequence ID" value="MEB3103020.1"/>
    <property type="molecule type" value="Genomic_DNA"/>
</dbReference>
<reference evidence="1" key="1">
    <citation type="submission" date="2023-12" db="EMBL/GenBank/DDBJ databases">
        <title>Fervidustalea candida gen. nov., sp. nov., a novel member of the family Paenibacillaceae isolated from a geothermal area.</title>
        <authorList>
            <person name="Li W.-J."/>
            <person name="Jiao J.-Y."/>
            <person name="Chen Y."/>
        </authorList>
    </citation>
    <scope>NUCLEOTIDE SEQUENCE</scope>
    <source>
        <strain evidence="1">SYSU GA230002</strain>
    </source>
</reference>
<name>A0ABU5ZP94_9BACL</name>
<evidence type="ECO:0000313" key="2">
    <source>
        <dbReference type="Proteomes" id="UP001310386"/>
    </source>
</evidence>
<accession>A0ABU5ZP94</accession>
<keyword evidence="2" id="KW-1185">Reference proteome</keyword>
<proteinExistence type="predicted"/>
<protein>
    <submittedName>
        <fullName evidence="1">Aspartyl-phosphate phosphatase Spo0E family protein</fullName>
    </submittedName>
</protein>
<sequence>MKELPRHFEAEKQRLNELGQKSLEQGIPLGENEAVQAQSQKVDELVIQFYRHRAVKRGQEHR</sequence>
<gene>
    <name evidence="1" type="ORF">VF724_15290</name>
</gene>
<comment type="caution">
    <text evidence="1">The sequence shown here is derived from an EMBL/GenBank/DDBJ whole genome shotgun (WGS) entry which is preliminary data.</text>
</comment>
<organism evidence="1 2">
    <name type="scientific">Ferviditalea candida</name>
    <dbReference type="NCBI Taxonomy" id="3108399"/>
    <lineage>
        <taxon>Bacteria</taxon>
        <taxon>Bacillati</taxon>
        <taxon>Bacillota</taxon>
        <taxon>Bacilli</taxon>
        <taxon>Bacillales</taxon>
        <taxon>Paenibacillaceae</taxon>
        <taxon>Ferviditalea</taxon>
    </lineage>
</organism>